<keyword evidence="7" id="KW-0175">Coiled coil</keyword>
<sequence>MAISSSLSTALSGLNAHQTAIQTTSNNISNASNPDYVRERAVFSTLPPINSIPGDIGTGVNISKIYRITDTFVFNQMVKTSQDLSKYSTMEKYLQQISTYFPDVEDKGLFQDIKDFFNAWQTLASNPNDGSAKIDLASKTQKLSDTIHLLANKIKDIQKQANEQIKTNIDEANNIIKQIANLNKQINSHEANNISNANELRDKRDALEKRLKELLGVKVFKNDTQSIYAQGEETIDYSKDYQITLGGYNLLNNETYHELKLIDFNGNNNIAIQTEDFKLKDITKSIDGEVGGLLQIRGYEFNEDTTPKDGYLGDLLSSLNALAQGLIRSTNSIYSYSAQQSVQTDSNYDVVSISPDLANKPLPTIEKILKHPVRDGNMILNIYDDNGNFQEDITIPIDKNKSINQIIDDINSALNGKTTTTAKLVNGQIKFVTPDGKESPNVLVKDDGSLLFSALGDIEYMPLNKINTTNLPIPLENGNFDVVVYSSDGNELARRTITVNMDSKDPKYSTLEGIIAQINTPNIDDNKDNNSNNDVDDYYTAKLLNGQFILSPSQTNTYIGLDNDSVNFGGAFGVNKFFDGDNAFNINLNQELANDPSKIHAYKAPNEGNNEVANEMLQMQFQTISFYKNGTKIENTISGFYRQTTSNLANQTQNITSKKETTQTLFTSIQNQYYSISGVNIDEELINLEKFQRGYQANAKVITTINQMLDALFGIKQ</sequence>
<evidence type="ECO:0000256" key="5">
    <source>
        <dbReference type="ARBA" id="ARBA00022525"/>
    </source>
</evidence>
<dbReference type="InterPro" id="IPR010930">
    <property type="entry name" value="Flg_bb/hook_C_dom"/>
</dbReference>
<feature type="domain" description="Flagellar hook-associated protein FlgK helical" evidence="10">
    <location>
        <begin position="94"/>
        <end position="334"/>
    </location>
</feature>
<keyword evidence="11" id="KW-0969">Cilium</keyword>
<dbReference type="SUPFAM" id="SSF64518">
    <property type="entry name" value="Phase 1 flagellin"/>
    <property type="match status" value="1"/>
</dbReference>
<keyword evidence="11" id="KW-0966">Cell projection</keyword>
<dbReference type="Pfam" id="PF22638">
    <property type="entry name" value="FlgK_D1"/>
    <property type="match status" value="1"/>
</dbReference>
<feature type="domain" description="Flagellar basal-body/hook protein C-terminal" evidence="9">
    <location>
        <begin position="671"/>
        <end position="712"/>
    </location>
</feature>
<evidence type="ECO:0000259" key="10">
    <source>
        <dbReference type="Pfam" id="PF22638"/>
    </source>
</evidence>
<dbReference type="Pfam" id="PF06429">
    <property type="entry name" value="Flg_bbr_C"/>
    <property type="match status" value="1"/>
</dbReference>
<evidence type="ECO:0000313" key="13">
    <source>
        <dbReference type="Proteomes" id="UP000003288"/>
    </source>
</evidence>
<dbReference type="GO" id="GO:0044780">
    <property type="term" value="P:bacterial-type flagellum assembly"/>
    <property type="evidence" value="ECO:0007669"/>
    <property type="project" value="InterPro"/>
</dbReference>
<dbReference type="AlphaFoldDB" id="A0AAI9AH71"/>
<dbReference type="EMBL" id="CP040463">
    <property type="protein sequence ID" value="QCT94114.1"/>
    <property type="molecule type" value="Genomic_DNA"/>
</dbReference>
<dbReference type="RefSeq" id="WP_007474769.1">
    <property type="nucleotide sequence ID" value="NZ_ABCJ01000005.1"/>
</dbReference>
<dbReference type="PANTHER" id="PTHR30033">
    <property type="entry name" value="FLAGELLAR HOOK-ASSOCIATED PROTEIN 1"/>
    <property type="match status" value="1"/>
</dbReference>
<dbReference type="NCBIfam" id="TIGR02492">
    <property type="entry name" value="flgK_ends"/>
    <property type="match status" value="1"/>
</dbReference>
<dbReference type="GO" id="GO:0005576">
    <property type="term" value="C:extracellular region"/>
    <property type="evidence" value="ECO:0007669"/>
    <property type="project" value="UniProtKB-SubCell"/>
</dbReference>
<evidence type="ECO:0000313" key="11">
    <source>
        <dbReference type="EMBL" id="EDM23545.1"/>
    </source>
</evidence>
<keyword evidence="6" id="KW-0975">Bacterial flagellum</keyword>
<feature type="coiled-coil region" evidence="7">
    <location>
        <begin position="155"/>
        <end position="217"/>
    </location>
</feature>
<dbReference type="Pfam" id="PF00460">
    <property type="entry name" value="Flg_bb_rod"/>
    <property type="match status" value="1"/>
</dbReference>
<proteinExistence type="inferred from homology"/>
<reference evidence="11 13" key="1">
    <citation type="journal article" date="2011" name="Stand. Genomic Sci.">
        <title>Draft genome sequence of Caminibacter mediatlanticus strain TB-2, an epsilonproteobacterium isolated from a deep-sea hydrothermal vent.</title>
        <authorList>
            <person name="Giovannelli D."/>
            <person name="Ferriera S."/>
            <person name="Johnson J."/>
            <person name="Kravitz S."/>
            <person name="Perez-Rodriguez I."/>
            <person name="Ricci J."/>
            <person name="O'Brien C."/>
            <person name="Voordeckers J.W."/>
            <person name="Bini E."/>
            <person name="Vetriani C."/>
        </authorList>
    </citation>
    <scope>NUCLEOTIDE SEQUENCE [LARGE SCALE GENOMIC DNA]</scope>
    <source>
        <strain evidence="11 13">TB-2</strain>
    </source>
</reference>
<dbReference type="Proteomes" id="UP000306825">
    <property type="component" value="Chromosome"/>
</dbReference>
<dbReference type="InterPro" id="IPR001444">
    <property type="entry name" value="Flag_bb_rod_N"/>
</dbReference>
<protein>
    <recommendedName>
        <fullName evidence="4">Flagellar hook-associated protein 1</fullName>
    </recommendedName>
</protein>
<evidence type="ECO:0000313" key="12">
    <source>
        <dbReference type="EMBL" id="QCT94114.1"/>
    </source>
</evidence>
<dbReference type="EMBL" id="ABCJ01000005">
    <property type="protein sequence ID" value="EDM23545.1"/>
    <property type="molecule type" value="Genomic_DNA"/>
</dbReference>
<dbReference type="InterPro" id="IPR002371">
    <property type="entry name" value="FlgK"/>
</dbReference>
<evidence type="ECO:0000256" key="6">
    <source>
        <dbReference type="ARBA" id="ARBA00023143"/>
    </source>
</evidence>
<name>A0AAI9AH71_9BACT</name>
<dbReference type="GO" id="GO:0009424">
    <property type="term" value="C:bacterial-type flagellum hook"/>
    <property type="evidence" value="ECO:0007669"/>
    <property type="project" value="InterPro"/>
</dbReference>
<dbReference type="GO" id="GO:0005198">
    <property type="term" value="F:structural molecule activity"/>
    <property type="evidence" value="ECO:0007669"/>
    <property type="project" value="InterPro"/>
</dbReference>
<evidence type="ECO:0000259" key="9">
    <source>
        <dbReference type="Pfam" id="PF06429"/>
    </source>
</evidence>
<dbReference type="InterPro" id="IPR053927">
    <property type="entry name" value="FlgK_helical"/>
</dbReference>
<comment type="similarity">
    <text evidence="3">Belongs to the flagella basal body rod proteins family.</text>
</comment>
<dbReference type="PRINTS" id="PR01005">
    <property type="entry name" value="FLGHOOKAP1"/>
</dbReference>
<reference evidence="12 14" key="2">
    <citation type="submission" date="2019-05" db="EMBL/GenBank/DDBJ databases">
        <title>A comparative analysis of the Nautiliaceae.</title>
        <authorList>
            <person name="Grosche A."/>
            <person name="Smedile F."/>
            <person name="Vetriani C."/>
        </authorList>
    </citation>
    <scope>NUCLEOTIDE SEQUENCE [LARGE SCALE GENOMIC DNA]</scope>
    <source>
        <strain evidence="12 14">TB-2</strain>
    </source>
</reference>
<evidence type="ECO:0000313" key="14">
    <source>
        <dbReference type="Proteomes" id="UP000306825"/>
    </source>
</evidence>
<comment type="subcellular location">
    <subcellularLocation>
        <location evidence="1">Bacterial flagellum</location>
    </subcellularLocation>
    <subcellularLocation>
        <location evidence="2">Secreted</location>
    </subcellularLocation>
</comment>
<keyword evidence="14" id="KW-1185">Reference proteome</keyword>
<keyword evidence="5" id="KW-0964">Secreted</keyword>
<evidence type="ECO:0000256" key="1">
    <source>
        <dbReference type="ARBA" id="ARBA00004365"/>
    </source>
</evidence>
<evidence type="ECO:0000256" key="2">
    <source>
        <dbReference type="ARBA" id="ARBA00004613"/>
    </source>
</evidence>
<organism evidence="11 13">
    <name type="scientific">Caminibacter mediatlanticus TB-2</name>
    <dbReference type="NCBI Taxonomy" id="391592"/>
    <lineage>
        <taxon>Bacteria</taxon>
        <taxon>Pseudomonadati</taxon>
        <taxon>Campylobacterota</taxon>
        <taxon>Epsilonproteobacteria</taxon>
        <taxon>Nautiliales</taxon>
        <taxon>Nautiliaceae</taxon>
        <taxon>Caminibacter</taxon>
    </lineage>
</organism>
<evidence type="ECO:0000256" key="7">
    <source>
        <dbReference type="SAM" id="Coils"/>
    </source>
</evidence>
<evidence type="ECO:0000256" key="3">
    <source>
        <dbReference type="ARBA" id="ARBA00009677"/>
    </source>
</evidence>
<evidence type="ECO:0000256" key="4">
    <source>
        <dbReference type="ARBA" id="ARBA00016244"/>
    </source>
</evidence>
<gene>
    <name evidence="12" type="primary">flgK</name>
    <name evidence="11" type="ORF">CMTB2_08417</name>
    <name evidence="12" type="ORF">FE773_02665</name>
</gene>
<dbReference type="PANTHER" id="PTHR30033:SF1">
    <property type="entry name" value="FLAGELLAR HOOK-ASSOCIATED PROTEIN 1"/>
    <property type="match status" value="1"/>
</dbReference>
<accession>A0AAI9AH71</accession>
<keyword evidence="11" id="KW-0282">Flagellum</keyword>
<dbReference type="Proteomes" id="UP000003288">
    <property type="component" value="Unassembled WGS sequence"/>
</dbReference>
<feature type="domain" description="Flagellar basal body rod protein N-terminal" evidence="8">
    <location>
        <begin position="7"/>
        <end position="32"/>
    </location>
</feature>
<evidence type="ECO:0000259" key="8">
    <source>
        <dbReference type="Pfam" id="PF00460"/>
    </source>
</evidence>